<organism evidence="3 4">
    <name type="scientific">Mangrovivirga cuniculi</name>
    <dbReference type="NCBI Taxonomy" id="2715131"/>
    <lineage>
        <taxon>Bacteria</taxon>
        <taxon>Pseudomonadati</taxon>
        <taxon>Bacteroidota</taxon>
        <taxon>Cytophagia</taxon>
        <taxon>Cytophagales</taxon>
        <taxon>Mangrovivirgaceae</taxon>
        <taxon>Mangrovivirga</taxon>
    </lineage>
</organism>
<dbReference type="KEGG" id="fpf:DCC35_16750"/>
<feature type="domain" description="Secretion system C-terminal sorting" evidence="2">
    <location>
        <begin position="143"/>
        <end position="209"/>
    </location>
</feature>
<protein>
    <recommendedName>
        <fullName evidence="2">Secretion system C-terminal sorting domain-containing protein</fullName>
    </recommendedName>
</protein>
<dbReference type="Proteomes" id="UP000298616">
    <property type="component" value="Chromosome"/>
</dbReference>
<keyword evidence="1" id="KW-0732">Signal</keyword>
<sequence length="211" mass="24095">MKTLTKTIFALSLTLAFALSSFSAVANTNDEPGNIFDPKKMSSGLIFDLDHISEDLLKFRLNIHQPEKHLYNITIYDKDGNQLYTAYTSKTDNSQLFNLEGLGYGEYIVEINSLGETASDRIVLKEPEYLRPMGFIKESEKIKNKVTIVSLNTESTVKVKITDSNGKKVYVNSYYLKNYREHLDLNWLPKGEYTMTMTSDNFSETENITIK</sequence>
<accession>A0A4D7JRW8</accession>
<dbReference type="Gene3D" id="2.60.40.3080">
    <property type="match status" value="1"/>
</dbReference>
<dbReference type="AlphaFoldDB" id="A0A4D7JRW8"/>
<dbReference type="InterPro" id="IPR026444">
    <property type="entry name" value="Secre_tail"/>
</dbReference>
<evidence type="ECO:0000256" key="1">
    <source>
        <dbReference type="SAM" id="SignalP"/>
    </source>
</evidence>
<gene>
    <name evidence="3" type="ORF">DCC35_16750</name>
</gene>
<feature type="chain" id="PRO_5020576553" description="Secretion system C-terminal sorting domain-containing protein" evidence="1">
    <location>
        <begin position="27"/>
        <end position="211"/>
    </location>
</feature>
<feature type="signal peptide" evidence="1">
    <location>
        <begin position="1"/>
        <end position="26"/>
    </location>
</feature>
<keyword evidence="4" id="KW-1185">Reference proteome</keyword>
<proteinExistence type="predicted"/>
<evidence type="ECO:0000313" key="3">
    <source>
        <dbReference type="EMBL" id="QCK16270.1"/>
    </source>
</evidence>
<name>A0A4D7JRW8_9BACT</name>
<evidence type="ECO:0000259" key="2">
    <source>
        <dbReference type="Pfam" id="PF18962"/>
    </source>
</evidence>
<dbReference type="EMBL" id="CP028923">
    <property type="protein sequence ID" value="QCK16270.1"/>
    <property type="molecule type" value="Genomic_DNA"/>
</dbReference>
<dbReference type="RefSeq" id="WP_137091862.1">
    <property type="nucleotide sequence ID" value="NZ_CP028923.1"/>
</dbReference>
<reference evidence="3 4" key="1">
    <citation type="submission" date="2018-04" db="EMBL/GenBank/DDBJ databases">
        <title>Complete genome uncultured novel isolate.</title>
        <authorList>
            <person name="Merlino G."/>
        </authorList>
    </citation>
    <scope>NUCLEOTIDE SEQUENCE [LARGE SCALE GENOMIC DNA]</scope>
    <source>
        <strain evidence="4">R1DC9</strain>
    </source>
</reference>
<dbReference type="OrthoDB" id="1492409at2"/>
<evidence type="ECO:0000313" key="4">
    <source>
        <dbReference type="Proteomes" id="UP000298616"/>
    </source>
</evidence>
<dbReference type="Pfam" id="PF18962">
    <property type="entry name" value="Por_Secre_tail"/>
    <property type="match status" value="1"/>
</dbReference>